<dbReference type="STRING" id="54.SAMN02745121_04875"/>
<evidence type="ECO:0000313" key="4">
    <source>
        <dbReference type="Proteomes" id="UP000199400"/>
    </source>
</evidence>
<keyword evidence="1" id="KW-0175">Coiled coil</keyword>
<dbReference type="Proteomes" id="UP000199400">
    <property type="component" value="Unassembled WGS sequence"/>
</dbReference>
<dbReference type="RefSeq" id="WP_245913766.1">
    <property type="nucleotide sequence ID" value="NZ_FOMX01000016.1"/>
</dbReference>
<dbReference type="PANTHER" id="PTHR30386">
    <property type="entry name" value="MEMBRANE FUSION SUBUNIT OF EMRAB-TOLC MULTIDRUG EFFLUX PUMP"/>
    <property type="match status" value="1"/>
</dbReference>
<organism evidence="3 4">
    <name type="scientific">Nannocystis exedens</name>
    <dbReference type="NCBI Taxonomy" id="54"/>
    <lineage>
        <taxon>Bacteria</taxon>
        <taxon>Pseudomonadati</taxon>
        <taxon>Myxococcota</taxon>
        <taxon>Polyangia</taxon>
        <taxon>Nannocystales</taxon>
        <taxon>Nannocystaceae</taxon>
        <taxon>Nannocystis</taxon>
    </lineage>
</organism>
<feature type="coiled-coil region" evidence="1">
    <location>
        <begin position="206"/>
        <end position="272"/>
    </location>
</feature>
<feature type="transmembrane region" description="Helical" evidence="2">
    <location>
        <begin position="29"/>
        <end position="50"/>
    </location>
</feature>
<keyword evidence="2" id="KW-0472">Membrane</keyword>
<sequence>MKAHTPIVPVFDMTRPSLLSVRQPHSTQVTVRLLGLALLMIVAALVLVPWQQSVPGQGRVIAYAPLDRQSSIEAPIDGRLQTWHVEEGSHVKAGDPIADISDNDPEILGRLERERMAIESRRVAAQSAVEIARAKISALELSEAAQSSSADLRTKMGRDRLDAAQRAVDAAVSAEETARLNLTRTEALFNEGLASERELELAKLEAATSSANLDTARASLKAAEREIGVLDSDAEAIETSARASIEEARSALTDAESNLAAADADLVQLEVRFARQRRMKIVAPRDGTVLKLVGRHGTDMVAAGDVIATFVPDMGTTAVELWASGSDGPLISAGRKVRLQFEGWPAVQFVGWPSVAVGTFGGVVVFVDAMAAEDGRYRVVVLPDPEDLPWPESRWLRQGVRVNGWVLLERVRLGFEMWRQINGFPPALGAAPDAQPAQGSN</sequence>
<dbReference type="SUPFAM" id="SSF51230">
    <property type="entry name" value="Single hybrid motif"/>
    <property type="match status" value="1"/>
</dbReference>
<dbReference type="PANTHER" id="PTHR30386:SF27">
    <property type="entry name" value="MEMBRANE FUSION PROTEIN (MFP) FAMILY PROTEIN"/>
    <property type="match status" value="1"/>
</dbReference>
<keyword evidence="4" id="KW-1185">Reference proteome</keyword>
<evidence type="ECO:0000313" key="3">
    <source>
        <dbReference type="EMBL" id="SFE61554.1"/>
    </source>
</evidence>
<protein>
    <submittedName>
        <fullName evidence="3">HlyD family secretion protein</fullName>
    </submittedName>
</protein>
<evidence type="ECO:0000256" key="1">
    <source>
        <dbReference type="SAM" id="Coils"/>
    </source>
</evidence>
<gene>
    <name evidence="3" type="ORF">SAMN02745121_04875</name>
</gene>
<evidence type="ECO:0000256" key="2">
    <source>
        <dbReference type="SAM" id="Phobius"/>
    </source>
</evidence>
<dbReference type="AlphaFoldDB" id="A0A1I2BZU8"/>
<keyword evidence="2" id="KW-0812">Transmembrane</keyword>
<name>A0A1I2BZU8_9BACT</name>
<dbReference type="Gene3D" id="2.40.50.100">
    <property type="match status" value="1"/>
</dbReference>
<dbReference type="InterPro" id="IPR011053">
    <property type="entry name" value="Single_hybrid_motif"/>
</dbReference>
<dbReference type="InterPro" id="IPR050739">
    <property type="entry name" value="MFP"/>
</dbReference>
<reference evidence="4" key="1">
    <citation type="submission" date="2016-10" db="EMBL/GenBank/DDBJ databases">
        <authorList>
            <person name="Varghese N."/>
            <person name="Submissions S."/>
        </authorList>
    </citation>
    <scope>NUCLEOTIDE SEQUENCE [LARGE SCALE GENOMIC DNA]</scope>
    <source>
        <strain evidence="4">ATCC 25963</strain>
    </source>
</reference>
<dbReference type="EMBL" id="FOMX01000016">
    <property type="protein sequence ID" value="SFE61554.1"/>
    <property type="molecule type" value="Genomic_DNA"/>
</dbReference>
<accession>A0A1I2BZU8</accession>
<proteinExistence type="predicted"/>
<keyword evidence="2" id="KW-1133">Transmembrane helix</keyword>